<feature type="region of interest" description="Disordered" evidence="1">
    <location>
        <begin position="418"/>
        <end position="480"/>
    </location>
</feature>
<dbReference type="AlphaFoldDB" id="A0AAD5T911"/>
<reference evidence="2" key="1">
    <citation type="submission" date="2020-05" db="EMBL/GenBank/DDBJ databases">
        <title>Phylogenomic resolution of chytrid fungi.</title>
        <authorList>
            <person name="Stajich J.E."/>
            <person name="Amses K."/>
            <person name="Simmons R."/>
            <person name="Seto K."/>
            <person name="Myers J."/>
            <person name="Bonds A."/>
            <person name="Quandt C.A."/>
            <person name="Barry K."/>
            <person name="Liu P."/>
            <person name="Grigoriev I."/>
            <person name="Longcore J.E."/>
            <person name="James T.Y."/>
        </authorList>
    </citation>
    <scope>NUCLEOTIDE SEQUENCE</scope>
    <source>
        <strain evidence="2">JEL0513</strain>
    </source>
</reference>
<feature type="region of interest" description="Disordered" evidence="1">
    <location>
        <begin position="499"/>
        <end position="524"/>
    </location>
</feature>
<dbReference type="FunFam" id="1.10.10.10:FF:000087">
    <property type="entry name" value="Transcriptional adapter 2"/>
    <property type="match status" value="1"/>
</dbReference>
<organism evidence="2 3">
    <name type="scientific">Physocladia obscura</name>
    <dbReference type="NCBI Taxonomy" id="109957"/>
    <lineage>
        <taxon>Eukaryota</taxon>
        <taxon>Fungi</taxon>
        <taxon>Fungi incertae sedis</taxon>
        <taxon>Chytridiomycota</taxon>
        <taxon>Chytridiomycota incertae sedis</taxon>
        <taxon>Chytridiomycetes</taxon>
        <taxon>Chytridiales</taxon>
        <taxon>Chytriomycetaceae</taxon>
        <taxon>Physocladia</taxon>
    </lineage>
</organism>
<evidence type="ECO:0000313" key="2">
    <source>
        <dbReference type="EMBL" id="KAJ3138471.1"/>
    </source>
</evidence>
<keyword evidence="3" id="KW-1185">Reference proteome</keyword>
<dbReference type="InterPro" id="IPR009057">
    <property type="entry name" value="Homeodomain-like_sf"/>
</dbReference>
<comment type="caution">
    <text evidence="2">The sequence shown here is derived from an EMBL/GenBank/DDBJ whole genome shotgun (WGS) entry which is preliminary data.</text>
</comment>
<dbReference type="Gene3D" id="1.10.10.10">
    <property type="entry name" value="Winged helix-like DNA-binding domain superfamily/Winged helix DNA-binding domain"/>
    <property type="match status" value="1"/>
</dbReference>
<feature type="region of interest" description="Disordered" evidence="1">
    <location>
        <begin position="345"/>
        <end position="365"/>
    </location>
</feature>
<feature type="compositionally biased region" description="Low complexity" evidence="1">
    <location>
        <begin position="501"/>
        <end position="513"/>
    </location>
</feature>
<dbReference type="Proteomes" id="UP001211907">
    <property type="component" value="Unassembled WGS sequence"/>
</dbReference>
<feature type="compositionally biased region" description="Low complexity" evidence="1">
    <location>
        <begin position="456"/>
        <end position="470"/>
    </location>
</feature>
<dbReference type="EMBL" id="JADGJH010000094">
    <property type="protein sequence ID" value="KAJ3138471.1"/>
    <property type="molecule type" value="Genomic_DNA"/>
</dbReference>
<evidence type="ECO:0000256" key="1">
    <source>
        <dbReference type="SAM" id="MobiDB-lite"/>
    </source>
</evidence>
<gene>
    <name evidence="2" type="ORF">HK100_012675</name>
</gene>
<protein>
    <recommendedName>
        <fullName evidence="4">SWIRM domain-containing protein</fullName>
    </recommendedName>
</protein>
<accession>A0AAD5T911</accession>
<evidence type="ECO:0000313" key="3">
    <source>
        <dbReference type="Proteomes" id="UP001211907"/>
    </source>
</evidence>
<name>A0AAD5T911_9FUNG</name>
<feature type="region of interest" description="Disordered" evidence="1">
    <location>
        <begin position="277"/>
        <end position="308"/>
    </location>
</feature>
<feature type="compositionally biased region" description="Basic residues" evidence="1">
    <location>
        <begin position="352"/>
        <end position="361"/>
    </location>
</feature>
<proteinExistence type="predicted"/>
<dbReference type="InterPro" id="IPR036388">
    <property type="entry name" value="WH-like_DNA-bd_sf"/>
</dbReference>
<dbReference type="SUPFAM" id="SSF46689">
    <property type="entry name" value="Homeodomain-like"/>
    <property type="match status" value="1"/>
</dbReference>
<sequence length="688" mass="73784">MNEALPCDLPPTVIPSPQQLPGCSCGNQNQGLKISISRDQHHPVAAENLIARASPQSSSEDLVFPRQPNTSAFVQEKLSIQPTTFSNFVELSSLPTVSPQRNLPPAKTTFFPSEILNISKLRTSKNSAELSISATSATIPVQSELSPIKTIFFRPETLNVSGLRIRKNSAEPSTSSAVLLQSNLSPAKITIFQPTTLNVSNLNASNSIEPSSSRQSLPSVKAHLYPVPTSSQSAKYALKTPTIAPAAIGTAPTDYGTTVTKNSKKSAIISAVNTTTSSVNSSINKKSRKSKPSRSIPSQVKQPLSAHERESAGIVTLDVYTTYRTNPLALLITVEESRARVRAEALAEKTRRRDRASRTRAAHTSAMAHGIVASNVVVGNRRSVSAALSAAAAATANTLPSAALASNTTVASKCLPRSSSASASDEDATALKRGNNGNGGVDTKNSRRRSSGGASGSNATLFDSTESLPSPKKPSKRKFSDSFVDVAKKSAVSDRVGSIGSLNSESLSESSSPKKSRRSSPTKNWSWEAVDDSANPILLASTSSIPRSRPAIPQVKYIPHTGESGNDKVRPLPFPLIDQAKVDEYTECKDTGELVSWKKSPISFSEDIDGYSKLAADELETCSILRVPPSDYLQVKVILLSARNHFETFTKRQAQKWYGIDVNKTGKIFDWFVSKNWLLLPSKGKAKK</sequence>
<evidence type="ECO:0008006" key="4">
    <source>
        <dbReference type="Google" id="ProtNLM"/>
    </source>
</evidence>